<evidence type="ECO:0000256" key="3">
    <source>
        <dbReference type="ARBA" id="ARBA00022692"/>
    </source>
</evidence>
<feature type="transmembrane region" description="Helical" evidence="6">
    <location>
        <begin position="31"/>
        <end position="51"/>
    </location>
</feature>
<feature type="transmembrane region" description="Helical" evidence="6">
    <location>
        <begin position="63"/>
        <end position="84"/>
    </location>
</feature>
<gene>
    <name evidence="8" type="ORF">H3L94_11270</name>
</gene>
<feature type="transmembrane region" description="Helical" evidence="6">
    <location>
        <begin position="243"/>
        <end position="261"/>
    </location>
</feature>
<feature type="transmembrane region" description="Helical" evidence="6">
    <location>
        <begin position="267"/>
        <end position="285"/>
    </location>
</feature>
<dbReference type="InterPro" id="IPR000620">
    <property type="entry name" value="EamA_dom"/>
</dbReference>
<evidence type="ECO:0000256" key="2">
    <source>
        <dbReference type="ARBA" id="ARBA00007362"/>
    </source>
</evidence>
<reference evidence="8 9" key="1">
    <citation type="submission" date="2020-07" db="EMBL/GenBank/DDBJ databases">
        <title>Genomic diversity of species in the Neisseriaceae family.</title>
        <authorList>
            <person name="Vincent A.T."/>
            <person name="Bernet E."/>
            <person name="Veyrier F.J."/>
        </authorList>
    </citation>
    <scope>NUCLEOTIDE SEQUENCE [LARGE SCALE GENOMIC DNA]</scope>
    <source>
        <strain evidence="8 9">DSM 22244</strain>
    </source>
</reference>
<dbReference type="Proteomes" id="UP000514752">
    <property type="component" value="Chromosome"/>
</dbReference>
<comment type="similarity">
    <text evidence="2">Belongs to the EamA transporter family.</text>
</comment>
<evidence type="ECO:0000256" key="6">
    <source>
        <dbReference type="SAM" id="Phobius"/>
    </source>
</evidence>
<keyword evidence="3 6" id="KW-0812">Transmembrane</keyword>
<evidence type="ECO:0000256" key="4">
    <source>
        <dbReference type="ARBA" id="ARBA00022989"/>
    </source>
</evidence>
<feature type="domain" description="EamA" evidence="7">
    <location>
        <begin position="3"/>
        <end position="134"/>
    </location>
</feature>
<evidence type="ECO:0000313" key="9">
    <source>
        <dbReference type="Proteomes" id="UP000514752"/>
    </source>
</evidence>
<dbReference type="InterPro" id="IPR037185">
    <property type="entry name" value="EmrE-like"/>
</dbReference>
<dbReference type="Pfam" id="PF00892">
    <property type="entry name" value="EamA"/>
    <property type="match status" value="2"/>
</dbReference>
<evidence type="ECO:0000259" key="7">
    <source>
        <dbReference type="Pfam" id="PF00892"/>
    </source>
</evidence>
<dbReference type="PANTHER" id="PTHR32322:SF2">
    <property type="entry name" value="EAMA DOMAIN-CONTAINING PROTEIN"/>
    <property type="match status" value="1"/>
</dbReference>
<dbReference type="EMBL" id="CP059567">
    <property type="protein sequence ID" value="QMT40389.1"/>
    <property type="molecule type" value="Genomic_DNA"/>
</dbReference>
<dbReference type="RefSeq" id="WP_182122060.1">
    <property type="nucleotide sequence ID" value="NZ_CP059567.1"/>
</dbReference>
<dbReference type="AlphaFoldDB" id="A0A7D7SGT6"/>
<feature type="transmembrane region" description="Helical" evidence="6">
    <location>
        <begin position="147"/>
        <end position="164"/>
    </location>
</feature>
<feature type="domain" description="EamA" evidence="7">
    <location>
        <begin position="149"/>
        <end position="285"/>
    </location>
</feature>
<feature type="transmembrane region" description="Helical" evidence="6">
    <location>
        <begin position="185"/>
        <end position="205"/>
    </location>
</feature>
<dbReference type="PANTHER" id="PTHR32322">
    <property type="entry name" value="INNER MEMBRANE TRANSPORTER"/>
    <property type="match status" value="1"/>
</dbReference>
<accession>A0A7D7SGT6</accession>
<proteinExistence type="inferred from homology"/>
<dbReference type="KEGG" id="nsg:H3L94_11270"/>
<evidence type="ECO:0000256" key="1">
    <source>
        <dbReference type="ARBA" id="ARBA00004141"/>
    </source>
</evidence>
<comment type="subcellular location">
    <subcellularLocation>
        <location evidence="1">Membrane</location>
        <topology evidence="1">Multi-pass membrane protein</topology>
    </subcellularLocation>
</comment>
<organism evidence="8 9">
    <name type="scientific">Neisseria shayeganii</name>
    <dbReference type="NCBI Taxonomy" id="607712"/>
    <lineage>
        <taxon>Bacteria</taxon>
        <taxon>Pseudomonadati</taxon>
        <taxon>Pseudomonadota</taxon>
        <taxon>Betaproteobacteria</taxon>
        <taxon>Neisseriales</taxon>
        <taxon>Neisseriaceae</taxon>
        <taxon>Neisseria</taxon>
    </lineage>
</organism>
<keyword evidence="4 6" id="KW-1133">Transmembrane helix</keyword>
<sequence>MNVLLYVSVVLIWGTTWLAIAVQTAYTPPLNAVFWRFATAVAVLWLLLAVLRRLKVLGRQDQLWCAVQGACVFCLNFVCLYSAVKYINSGLLAVIFSLSVWFNALNSRLFFGHALTRRFAVSALLGLCGMVALFWPDMLAGGGEHGLWRGMAFAVAGTYLFSLGNMVSLRHQRRGLNVFHTNAWAMLYGTVWLALLVFLSGQLLAPPSDGAFWLATFHVAVPGTVVGFAVYFLLVGRIGAAKAAYSMLLTPLVALAVSTVWEGHRWHAAGVLGVALILCGNYLMFSRPPARL</sequence>
<feature type="transmembrane region" description="Helical" evidence="6">
    <location>
        <begin position="118"/>
        <end position="135"/>
    </location>
</feature>
<dbReference type="InterPro" id="IPR050638">
    <property type="entry name" value="AA-Vitamin_Transporters"/>
</dbReference>
<evidence type="ECO:0000313" key="8">
    <source>
        <dbReference type="EMBL" id="QMT40389.1"/>
    </source>
</evidence>
<dbReference type="GO" id="GO:0016020">
    <property type="term" value="C:membrane"/>
    <property type="evidence" value="ECO:0007669"/>
    <property type="project" value="UniProtKB-SubCell"/>
</dbReference>
<protein>
    <submittedName>
        <fullName evidence="8">DMT family transporter</fullName>
    </submittedName>
</protein>
<feature type="transmembrane region" description="Helical" evidence="6">
    <location>
        <begin position="90"/>
        <end position="111"/>
    </location>
</feature>
<dbReference type="SUPFAM" id="SSF103481">
    <property type="entry name" value="Multidrug resistance efflux transporter EmrE"/>
    <property type="match status" value="2"/>
</dbReference>
<feature type="transmembrane region" description="Helical" evidence="6">
    <location>
        <begin position="211"/>
        <end position="234"/>
    </location>
</feature>
<keyword evidence="5 6" id="KW-0472">Membrane</keyword>
<name>A0A7D7SGT6_9NEIS</name>
<evidence type="ECO:0000256" key="5">
    <source>
        <dbReference type="ARBA" id="ARBA00023136"/>
    </source>
</evidence>